<name>A0A6A4K8I9_APOLU</name>
<protein>
    <submittedName>
        <fullName evidence="1">Uncharacterized protein</fullName>
    </submittedName>
</protein>
<dbReference type="EMBL" id="WIXP02000001">
    <property type="protein sequence ID" value="KAF6215856.1"/>
    <property type="molecule type" value="Genomic_DNA"/>
</dbReference>
<proteinExistence type="predicted"/>
<evidence type="ECO:0000313" key="1">
    <source>
        <dbReference type="EMBL" id="KAF6215856.1"/>
    </source>
</evidence>
<dbReference type="Proteomes" id="UP000466442">
    <property type="component" value="Linkage Group LG1"/>
</dbReference>
<organism evidence="1 2">
    <name type="scientific">Apolygus lucorum</name>
    <name type="common">Small green plant bug</name>
    <name type="synonym">Lygocoris lucorum</name>
    <dbReference type="NCBI Taxonomy" id="248454"/>
    <lineage>
        <taxon>Eukaryota</taxon>
        <taxon>Metazoa</taxon>
        <taxon>Ecdysozoa</taxon>
        <taxon>Arthropoda</taxon>
        <taxon>Hexapoda</taxon>
        <taxon>Insecta</taxon>
        <taxon>Pterygota</taxon>
        <taxon>Neoptera</taxon>
        <taxon>Paraneoptera</taxon>
        <taxon>Hemiptera</taxon>
        <taxon>Heteroptera</taxon>
        <taxon>Panheteroptera</taxon>
        <taxon>Cimicomorpha</taxon>
        <taxon>Miridae</taxon>
        <taxon>Mirini</taxon>
        <taxon>Apolygus</taxon>
    </lineage>
</organism>
<gene>
    <name evidence="1" type="ORF">GE061_000191</name>
</gene>
<dbReference type="AlphaFoldDB" id="A0A6A4K8I9"/>
<accession>A0A6A4K8I9</accession>
<evidence type="ECO:0000313" key="2">
    <source>
        <dbReference type="Proteomes" id="UP000466442"/>
    </source>
</evidence>
<keyword evidence="2" id="KW-1185">Reference proteome</keyword>
<reference evidence="1" key="1">
    <citation type="journal article" date="2021" name="Mol. Ecol. Resour.">
        <title>Apolygus lucorum genome provides insights into omnivorousness and mesophyll feeding.</title>
        <authorList>
            <person name="Liu Y."/>
            <person name="Liu H."/>
            <person name="Wang H."/>
            <person name="Huang T."/>
            <person name="Liu B."/>
            <person name="Yang B."/>
            <person name="Yin L."/>
            <person name="Li B."/>
            <person name="Zhang Y."/>
            <person name="Zhang S."/>
            <person name="Jiang F."/>
            <person name="Zhang X."/>
            <person name="Ren Y."/>
            <person name="Wang B."/>
            <person name="Wang S."/>
            <person name="Lu Y."/>
            <person name="Wu K."/>
            <person name="Fan W."/>
            <person name="Wang G."/>
        </authorList>
    </citation>
    <scope>NUCLEOTIDE SEQUENCE</scope>
    <source>
        <strain evidence="1">12Hb</strain>
    </source>
</reference>
<sequence>MKESSNPSFTSTDCYWRKSTLSTAVLGELRATSLSPSGVGVTKSPINYREAYLSKGMSGILSAYEDTESWGQPLSMHKLANKFWSQNRGISVNCSNFIEFVRTQIQASE</sequence>
<comment type="caution">
    <text evidence="1">The sequence shown here is derived from an EMBL/GenBank/DDBJ whole genome shotgun (WGS) entry which is preliminary data.</text>
</comment>